<dbReference type="OrthoDB" id="10061064at2759"/>
<dbReference type="GO" id="GO:0031965">
    <property type="term" value="C:nuclear membrane"/>
    <property type="evidence" value="ECO:0007669"/>
    <property type="project" value="TreeGrafter"/>
</dbReference>
<accession>A0A6P3W950</accession>
<organism evidence="4 5">
    <name type="scientific">Clupea harengus</name>
    <name type="common">Atlantic herring</name>
    <dbReference type="NCBI Taxonomy" id="7950"/>
    <lineage>
        <taxon>Eukaryota</taxon>
        <taxon>Metazoa</taxon>
        <taxon>Chordata</taxon>
        <taxon>Craniata</taxon>
        <taxon>Vertebrata</taxon>
        <taxon>Euteleostomi</taxon>
        <taxon>Actinopterygii</taxon>
        <taxon>Neopterygii</taxon>
        <taxon>Teleostei</taxon>
        <taxon>Clupei</taxon>
        <taxon>Clupeiformes</taxon>
        <taxon>Clupeoidei</taxon>
        <taxon>Clupeidae</taxon>
        <taxon>Clupea</taxon>
    </lineage>
</organism>
<dbReference type="GO" id="GO:0071630">
    <property type="term" value="P:nuclear protein quality control by the ubiquitin-proteasome system"/>
    <property type="evidence" value="ECO:0007669"/>
    <property type="project" value="InterPro"/>
</dbReference>
<dbReference type="Pfam" id="PF08559">
    <property type="entry name" value="Cut8"/>
    <property type="match status" value="1"/>
</dbReference>
<dbReference type="GO" id="GO:0031144">
    <property type="term" value="P:proteasome localization"/>
    <property type="evidence" value="ECO:0007669"/>
    <property type="project" value="InterPro"/>
</dbReference>
<gene>
    <name evidence="5" type="primary">LOC105908739</name>
</gene>
<dbReference type="InterPro" id="IPR013868">
    <property type="entry name" value="Cut8/Sts1_fam"/>
</dbReference>
<reference evidence="5" key="1">
    <citation type="submission" date="2025-08" db="UniProtKB">
        <authorList>
            <consortium name="RefSeq"/>
        </authorList>
    </citation>
    <scope>IDENTIFICATION</scope>
</reference>
<dbReference type="Proteomes" id="UP000515152">
    <property type="component" value="Chromosome 21"/>
</dbReference>
<keyword evidence="4" id="KW-1185">Reference proteome</keyword>
<dbReference type="KEGG" id="char:105908739"/>
<sequence>MANICFERRALVEIPEPQPKIAGRLRRSYMDVLSTRAGSLPNSAAFLSKRGRPLVACTQRQWIGEVDSRGEEVEKSPTTLSSQQLVQLLSSLILLEQEQKCTEHTSNLKLLLEDLLQKKASVYRSIPYSRLGSNRDAHCYRKAYPHLLAFKRSCQEGGQTLERCGEWESLLEFALTGWRCTSELPQWDTASHNVIREHCYSMLAKHCSTALRHHQPAPSKVREMLRRLKMTQGHNQQMSSCVEELKQLLKDLKH</sequence>
<comment type="similarity">
    <text evidence="2">Belongs to the cut8/STS1 family.</text>
</comment>
<dbReference type="Gene3D" id="1.20.58.1590">
    <property type="entry name" value="Tethering factor for nuclear proteasome Cut8/Sts1"/>
    <property type="match status" value="1"/>
</dbReference>
<evidence type="ECO:0000313" key="4">
    <source>
        <dbReference type="Proteomes" id="UP000515152"/>
    </source>
</evidence>
<evidence type="ECO:0000256" key="2">
    <source>
        <dbReference type="ARBA" id="ARBA00006199"/>
    </source>
</evidence>
<evidence type="ECO:0000256" key="1">
    <source>
        <dbReference type="ARBA" id="ARBA00004123"/>
    </source>
</evidence>
<dbReference type="GO" id="GO:0070628">
    <property type="term" value="F:proteasome binding"/>
    <property type="evidence" value="ECO:0007669"/>
    <property type="project" value="TreeGrafter"/>
</dbReference>
<dbReference type="PANTHER" id="PTHR28032">
    <property type="entry name" value="FI02826P"/>
    <property type="match status" value="1"/>
</dbReference>
<proteinExistence type="inferred from homology"/>
<dbReference type="GeneID" id="105908739"/>
<protein>
    <submittedName>
        <fullName evidence="5">Uncharacterized protein LOC105908739</fullName>
    </submittedName>
</protein>
<keyword evidence="3" id="KW-0539">Nucleus</keyword>
<dbReference type="AlphaFoldDB" id="A0A6P3W950"/>
<name>A0A6P3W950_CLUHA</name>
<dbReference type="PANTHER" id="PTHR28032:SF1">
    <property type="entry name" value="FI02826P"/>
    <property type="match status" value="1"/>
</dbReference>
<dbReference type="InterPro" id="IPR038422">
    <property type="entry name" value="Cut8/Sts1_sf"/>
</dbReference>
<comment type="subcellular location">
    <subcellularLocation>
        <location evidence="1">Nucleus</location>
    </subcellularLocation>
</comment>
<evidence type="ECO:0000256" key="3">
    <source>
        <dbReference type="ARBA" id="ARBA00023242"/>
    </source>
</evidence>
<evidence type="ECO:0000313" key="5">
    <source>
        <dbReference type="RefSeq" id="XP_012692754.1"/>
    </source>
</evidence>
<dbReference type="RefSeq" id="XP_012692754.1">
    <property type="nucleotide sequence ID" value="XM_012837300.3"/>
</dbReference>